<proteinExistence type="predicted"/>
<name>A0ACB8V520_9EURO</name>
<accession>A0ACB8V520</accession>
<dbReference type="EMBL" id="JALBCA010000004">
    <property type="protein sequence ID" value="KAI2392912.1"/>
    <property type="molecule type" value="Genomic_DNA"/>
</dbReference>
<comment type="caution">
    <text evidence="1">The sequence shown here is derived from an EMBL/GenBank/DDBJ whole genome shotgun (WGS) entry which is preliminary data.</text>
</comment>
<protein>
    <submittedName>
        <fullName evidence="1">Uncharacterized protein</fullName>
    </submittedName>
</protein>
<gene>
    <name evidence="1" type="ORF">LOY88_000377</name>
</gene>
<organism evidence="1">
    <name type="scientific">Ophidiomyces ophidiicola</name>
    <dbReference type="NCBI Taxonomy" id="1387563"/>
    <lineage>
        <taxon>Eukaryota</taxon>
        <taxon>Fungi</taxon>
        <taxon>Dikarya</taxon>
        <taxon>Ascomycota</taxon>
        <taxon>Pezizomycotina</taxon>
        <taxon>Eurotiomycetes</taxon>
        <taxon>Eurotiomycetidae</taxon>
        <taxon>Onygenales</taxon>
        <taxon>Onygenaceae</taxon>
        <taxon>Ophidiomyces</taxon>
    </lineage>
</organism>
<sequence length="391" mass="43510">MLSFTHILVLPCVLALSNVFVLAAETIHRREYFYVGGTYESNGHGEHIFKNQMYVEHLRPINGVRKENPIVFVHGQGQTGTNWLNKPDGKRGWASYFLEQGYECYIIDQTFRGRSAWFPGNGTMDMLSAERLETYFTATRRHELWPQAKLHTQWPGSGLMGDRIFDAYYASTVQFLADELYQQAAIRNAAAALLDRIGRPVVVIAHSQGGTLGWFFADTRPDLVASLISMEPGGPPFESKLVGSGPARKYGLTDVPITYFPRVVDPDIDLVKQTIRDNQTGVSCIIQAESPAPRKLANLANVPILLVTSESGYHAVYDWCTAKYLEQAGVHVRHLQLGEAGIHGNGHMMFLESNSDVVAKALQEWMEGHGRLLKQCAGAKSEVVPWADGQC</sequence>
<evidence type="ECO:0000313" key="1">
    <source>
        <dbReference type="EMBL" id="KAI2392912.1"/>
    </source>
</evidence>
<reference evidence="1" key="1">
    <citation type="journal article" date="2022" name="bioRxiv">
        <title>Population genetic analysis of Ophidiomyces ophidiicola, the causative agent of snake fungal disease, indicates recent introductions to the USA.</title>
        <authorList>
            <person name="Ladner J.T."/>
            <person name="Palmer J.M."/>
            <person name="Ettinger C.L."/>
            <person name="Stajich J.E."/>
            <person name="Farrell T.M."/>
            <person name="Glorioso B.M."/>
            <person name="Lawson B."/>
            <person name="Price S.J."/>
            <person name="Stengle A.G."/>
            <person name="Grear D.A."/>
            <person name="Lorch J.M."/>
        </authorList>
    </citation>
    <scope>NUCLEOTIDE SEQUENCE</scope>
    <source>
        <strain evidence="1">NWHC 24266-5</strain>
    </source>
</reference>